<feature type="compositionally biased region" description="Low complexity" evidence="3">
    <location>
        <begin position="401"/>
        <end position="413"/>
    </location>
</feature>
<dbReference type="EMBL" id="FN654287">
    <property type="protein sequence ID" value="CBY30897.1"/>
    <property type="molecule type" value="Genomic_DNA"/>
</dbReference>
<feature type="domain" description="EF-hand" evidence="5">
    <location>
        <begin position="154"/>
        <end position="189"/>
    </location>
</feature>
<evidence type="ECO:0000256" key="1">
    <source>
        <dbReference type="ARBA" id="ARBA00022837"/>
    </source>
</evidence>
<evidence type="ECO:0000256" key="3">
    <source>
        <dbReference type="SAM" id="MobiDB-lite"/>
    </source>
</evidence>
<dbReference type="PROSITE" id="PS00018">
    <property type="entry name" value="EF_HAND_1"/>
    <property type="match status" value="1"/>
</dbReference>
<keyword evidence="1" id="KW-0106">Calcium</keyword>
<evidence type="ECO:0000256" key="2">
    <source>
        <dbReference type="SAM" id="Coils"/>
    </source>
</evidence>
<dbReference type="GO" id="GO:0016197">
    <property type="term" value="P:endosomal transport"/>
    <property type="evidence" value="ECO:0007669"/>
    <property type="project" value="TreeGrafter"/>
</dbReference>
<dbReference type="PANTHER" id="PTHR11216">
    <property type="entry name" value="EH DOMAIN"/>
    <property type="match status" value="1"/>
</dbReference>
<dbReference type="InterPro" id="IPR000261">
    <property type="entry name" value="EH_dom"/>
</dbReference>
<feature type="compositionally biased region" description="Polar residues" evidence="3">
    <location>
        <begin position="515"/>
        <end position="530"/>
    </location>
</feature>
<dbReference type="Gene3D" id="1.10.238.10">
    <property type="entry name" value="EF-hand"/>
    <property type="match status" value="2"/>
</dbReference>
<keyword evidence="2" id="KW-0175">Coiled coil</keyword>
<feature type="compositionally biased region" description="Pro residues" evidence="3">
    <location>
        <begin position="682"/>
        <end position="700"/>
    </location>
</feature>
<dbReference type="CDD" id="cd00052">
    <property type="entry name" value="EH"/>
    <property type="match status" value="2"/>
</dbReference>
<feature type="compositionally biased region" description="Low complexity" evidence="3">
    <location>
        <begin position="531"/>
        <end position="544"/>
    </location>
</feature>
<feature type="compositionally biased region" description="Polar residues" evidence="3">
    <location>
        <begin position="632"/>
        <end position="674"/>
    </location>
</feature>
<evidence type="ECO:0000259" key="4">
    <source>
        <dbReference type="PROSITE" id="PS50031"/>
    </source>
</evidence>
<protein>
    <recommendedName>
        <fullName evidence="7">Epidermal growth factor receptor substrate 15-like 1</fullName>
    </recommendedName>
</protein>
<evidence type="ECO:0008006" key="7">
    <source>
        <dbReference type="Google" id="ProtNLM"/>
    </source>
</evidence>
<dbReference type="GO" id="GO:0005737">
    <property type="term" value="C:cytoplasm"/>
    <property type="evidence" value="ECO:0007669"/>
    <property type="project" value="TreeGrafter"/>
</dbReference>
<feature type="coiled-coil region" evidence="2">
    <location>
        <begin position="236"/>
        <end position="312"/>
    </location>
</feature>
<feature type="domain" description="EH" evidence="4">
    <location>
        <begin position="121"/>
        <end position="210"/>
    </location>
</feature>
<sequence>MDWDIPEAERQKYTSVFLQLSENDEKAKLSGALVRPILMKSNLDITKLGKIWTLSDIDKDGNLDKEEFIVAMYLVYKSLTDGSDPPESLPQKIVPPSKPGFSSFDTAPKALELPYLVPKDKHASYARIFDASHDSSTGTISAMAAKDVFIQSGLPNPTLAQVWNLSDTNQSGSLSRDQFVLAMHLLAAALQGHPLPSKASEAMIRASQGDFSDLDQVPGASTLPTTRAIPQVAPELQGLQNEMSQLQAELDLLERQVEGLKAQKESQSSTMGSLQVEIDQFTTELTQAETSLAVAKNEHSSVEAQRVKLVQEGNELNSKLATERGSLAELEAQLRDLSMGPNPAVMERQRLEGIQIQQTQANLDRDNQFKLLTEVKAERLRMDKILADLEGEKAKRDRPKSPSASPSPKGMSPVDTNHVPASMSATTLSGMRSISPNTTPALTPVSAALDNLIISGSSKSPTPESSATPDHLSALESIKALNTGGSFQSSQISATSSVNQAPPDIPKLGGACEPTETNSADPFGTSNSGNDPFAAAPMADDPFASSNRNGGDFENDPFASGNDPFGSGEDPFATPPVDPFNGVLIDFGDIEPVTVAVSTADPFATTSDPFATSDDIPDPFGDDPFSAAPMPSSANNGTSQNTSGPWGSVFGNSDSTFVNSSSTATFGFDSTPTQPEKKVAPARPPPARPAPSRPPPPGGL</sequence>
<dbReference type="SMART" id="SM00054">
    <property type="entry name" value="EFh"/>
    <property type="match status" value="2"/>
</dbReference>
<feature type="region of interest" description="Disordered" evidence="3">
    <location>
        <begin position="486"/>
        <end position="577"/>
    </location>
</feature>
<evidence type="ECO:0000259" key="5">
    <source>
        <dbReference type="PROSITE" id="PS50222"/>
    </source>
</evidence>
<evidence type="ECO:0000313" key="6">
    <source>
        <dbReference type="EMBL" id="CBY30897.1"/>
    </source>
</evidence>
<feature type="region of interest" description="Disordered" evidence="3">
    <location>
        <begin position="603"/>
        <end position="700"/>
    </location>
</feature>
<gene>
    <name evidence="6" type="ORF">GSOID_T00018843001</name>
</gene>
<dbReference type="Proteomes" id="UP000011014">
    <property type="component" value="Unassembled WGS sequence"/>
</dbReference>
<dbReference type="SUPFAM" id="SSF47473">
    <property type="entry name" value="EF-hand"/>
    <property type="match status" value="2"/>
</dbReference>
<dbReference type="PROSITE" id="PS50031">
    <property type="entry name" value="EH"/>
    <property type="match status" value="2"/>
</dbReference>
<feature type="compositionally biased region" description="Low complexity" evidence="3">
    <location>
        <begin position="486"/>
        <end position="500"/>
    </location>
</feature>
<reference evidence="6" key="1">
    <citation type="journal article" date="2010" name="Science">
        <title>Plasticity of animal genome architecture unmasked by rapid evolution of a pelagic tunicate.</title>
        <authorList>
            <person name="Denoeud F."/>
            <person name="Henriet S."/>
            <person name="Mungpakdee S."/>
            <person name="Aury J.M."/>
            <person name="Da Silva C."/>
            <person name="Brinkmann H."/>
            <person name="Mikhaleva J."/>
            <person name="Olsen L.C."/>
            <person name="Jubin C."/>
            <person name="Canestro C."/>
            <person name="Bouquet J.M."/>
            <person name="Danks G."/>
            <person name="Poulain J."/>
            <person name="Campsteijn C."/>
            <person name="Adamski M."/>
            <person name="Cross I."/>
            <person name="Yadetie F."/>
            <person name="Muffato M."/>
            <person name="Louis A."/>
            <person name="Butcher S."/>
            <person name="Tsagkogeorga G."/>
            <person name="Konrad A."/>
            <person name="Singh S."/>
            <person name="Jensen M.F."/>
            <person name="Cong E.H."/>
            <person name="Eikeseth-Otteraa H."/>
            <person name="Noel B."/>
            <person name="Anthouard V."/>
            <person name="Porcel B.M."/>
            <person name="Kachouri-Lafond R."/>
            <person name="Nishino A."/>
            <person name="Ugolini M."/>
            <person name="Chourrout P."/>
            <person name="Nishida H."/>
            <person name="Aasland R."/>
            <person name="Huzurbazar S."/>
            <person name="Westhof E."/>
            <person name="Delsuc F."/>
            <person name="Lehrach H."/>
            <person name="Reinhardt R."/>
            <person name="Weissenbach J."/>
            <person name="Roy S.W."/>
            <person name="Artiguenave F."/>
            <person name="Postlethwait J.H."/>
            <person name="Manak J.R."/>
            <person name="Thompson E.M."/>
            <person name="Jaillon O."/>
            <person name="Du Pasquier L."/>
            <person name="Boudinot P."/>
            <person name="Liberles D.A."/>
            <person name="Volff J.N."/>
            <person name="Philippe H."/>
            <person name="Lenhard B."/>
            <person name="Roest Crollius H."/>
            <person name="Wincker P."/>
            <person name="Chourrout D."/>
        </authorList>
    </citation>
    <scope>NUCLEOTIDE SEQUENCE [LARGE SCALE GENOMIC DNA]</scope>
</reference>
<dbReference type="SMART" id="SM00027">
    <property type="entry name" value="EH"/>
    <property type="match status" value="2"/>
</dbReference>
<dbReference type="AlphaFoldDB" id="E4Y5J7"/>
<dbReference type="GO" id="GO:0006897">
    <property type="term" value="P:endocytosis"/>
    <property type="evidence" value="ECO:0007669"/>
    <property type="project" value="TreeGrafter"/>
</dbReference>
<dbReference type="Gene3D" id="1.10.287.1490">
    <property type="match status" value="1"/>
</dbReference>
<accession>E4Y5J7</accession>
<feature type="domain" description="EH" evidence="4">
    <location>
        <begin position="9"/>
        <end position="100"/>
    </location>
</feature>
<dbReference type="InterPro" id="IPR011992">
    <property type="entry name" value="EF-hand-dom_pair"/>
</dbReference>
<dbReference type="PROSITE" id="PS50222">
    <property type="entry name" value="EF_HAND_2"/>
    <property type="match status" value="2"/>
</dbReference>
<dbReference type="InterPro" id="IPR002048">
    <property type="entry name" value="EF_hand_dom"/>
</dbReference>
<dbReference type="GO" id="GO:0005886">
    <property type="term" value="C:plasma membrane"/>
    <property type="evidence" value="ECO:0007669"/>
    <property type="project" value="TreeGrafter"/>
</dbReference>
<dbReference type="SUPFAM" id="SSF90257">
    <property type="entry name" value="Myosin rod fragments"/>
    <property type="match status" value="1"/>
</dbReference>
<organism evidence="6">
    <name type="scientific">Oikopleura dioica</name>
    <name type="common">Tunicate</name>
    <dbReference type="NCBI Taxonomy" id="34765"/>
    <lineage>
        <taxon>Eukaryota</taxon>
        <taxon>Metazoa</taxon>
        <taxon>Chordata</taxon>
        <taxon>Tunicata</taxon>
        <taxon>Appendicularia</taxon>
        <taxon>Copelata</taxon>
        <taxon>Oikopleuridae</taxon>
        <taxon>Oikopleura</taxon>
    </lineage>
</organism>
<dbReference type="InterPro" id="IPR018247">
    <property type="entry name" value="EF_Hand_1_Ca_BS"/>
</dbReference>
<dbReference type="GO" id="GO:0005509">
    <property type="term" value="F:calcium ion binding"/>
    <property type="evidence" value="ECO:0007669"/>
    <property type="project" value="InterPro"/>
</dbReference>
<name>E4Y5J7_OIKDI</name>
<dbReference type="Pfam" id="PF12763">
    <property type="entry name" value="EH"/>
    <property type="match status" value="2"/>
</dbReference>
<feature type="domain" description="EF-hand" evidence="5">
    <location>
        <begin position="43"/>
        <end position="78"/>
    </location>
</feature>
<feature type="region of interest" description="Disordered" evidence="3">
    <location>
        <begin position="388"/>
        <end position="421"/>
    </location>
</feature>
<proteinExistence type="predicted"/>